<organism evidence="1">
    <name type="scientific">marine sediment metagenome</name>
    <dbReference type="NCBI Taxonomy" id="412755"/>
    <lineage>
        <taxon>unclassified sequences</taxon>
        <taxon>metagenomes</taxon>
        <taxon>ecological metagenomes</taxon>
    </lineage>
</organism>
<gene>
    <name evidence="1" type="ORF">S12H4_62201</name>
</gene>
<dbReference type="AlphaFoldDB" id="X1VM58"/>
<dbReference type="EMBL" id="BARW01041609">
    <property type="protein sequence ID" value="GAJ17056.1"/>
    <property type="molecule type" value="Genomic_DNA"/>
</dbReference>
<evidence type="ECO:0000313" key="1">
    <source>
        <dbReference type="EMBL" id="GAJ17056.1"/>
    </source>
</evidence>
<name>X1VM58_9ZZZZ</name>
<protein>
    <submittedName>
        <fullName evidence="1">Uncharacterized protein</fullName>
    </submittedName>
</protein>
<feature type="non-terminal residue" evidence="1">
    <location>
        <position position="53"/>
    </location>
</feature>
<proteinExistence type="predicted"/>
<reference evidence="1" key="1">
    <citation type="journal article" date="2014" name="Front. Microbiol.">
        <title>High frequency of phylogenetically diverse reductive dehalogenase-homologous genes in deep subseafloor sedimentary metagenomes.</title>
        <authorList>
            <person name="Kawai M."/>
            <person name="Futagami T."/>
            <person name="Toyoda A."/>
            <person name="Takaki Y."/>
            <person name="Nishi S."/>
            <person name="Hori S."/>
            <person name="Arai W."/>
            <person name="Tsubouchi T."/>
            <person name="Morono Y."/>
            <person name="Uchiyama I."/>
            <person name="Ito T."/>
            <person name="Fujiyama A."/>
            <person name="Inagaki F."/>
            <person name="Takami H."/>
        </authorList>
    </citation>
    <scope>NUCLEOTIDE SEQUENCE</scope>
    <source>
        <strain evidence="1">Expedition CK06-06</strain>
    </source>
</reference>
<accession>X1VM58</accession>
<comment type="caution">
    <text evidence="1">The sequence shown here is derived from an EMBL/GenBank/DDBJ whole genome shotgun (WGS) entry which is preliminary data.</text>
</comment>
<sequence length="53" mass="6159">MTDNAILIKNGDEKSVTKKPGKLYRLMVKSKQIEAIISEIDPHTESKWFNKHF</sequence>